<dbReference type="RefSeq" id="XP_022252415.1">
    <property type="nucleotide sequence ID" value="XM_022396707.1"/>
</dbReference>
<evidence type="ECO:0000313" key="10">
    <source>
        <dbReference type="RefSeq" id="XP_022252413.1"/>
    </source>
</evidence>
<feature type="compositionally biased region" description="Basic residues" evidence="7">
    <location>
        <begin position="1030"/>
        <end position="1043"/>
    </location>
</feature>
<evidence type="ECO:0000256" key="2">
    <source>
        <dbReference type="ARBA" id="ARBA00009671"/>
    </source>
</evidence>
<dbReference type="PANTHER" id="PTHR12308:SF51">
    <property type="entry name" value="ANOCTAMIN-8"/>
    <property type="match status" value="1"/>
</dbReference>
<evidence type="ECO:0000256" key="7">
    <source>
        <dbReference type="SAM" id="MobiDB-lite"/>
    </source>
</evidence>
<proteinExistence type="inferred from homology"/>
<keyword evidence="3 6" id="KW-0812">Transmembrane</keyword>
<dbReference type="PANTHER" id="PTHR12308">
    <property type="entry name" value="ANOCTAMIN"/>
    <property type="match status" value="1"/>
</dbReference>
<name>A0ABM1T961_LIMPO</name>
<feature type="transmembrane region" description="Helical" evidence="6">
    <location>
        <begin position="672"/>
        <end position="691"/>
    </location>
</feature>
<dbReference type="Pfam" id="PF04547">
    <property type="entry name" value="Anoctamin"/>
    <property type="match status" value="1"/>
</dbReference>
<feature type="region of interest" description="Disordered" evidence="7">
    <location>
        <begin position="864"/>
        <end position="1098"/>
    </location>
</feature>
<evidence type="ECO:0000256" key="4">
    <source>
        <dbReference type="ARBA" id="ARBA00022989"/>
    </source>
</evidence>
<feature type="transmembrane region" description="Helical" evidence="6">
    <location>
        <begin position="321"/>
        <end position="338"/>
    </location>
</feature>
<feature type="transmembrane region" description="Helical" evidence="6">
    <location>
        <begin position="286"/>
        <end position="309"/>
    </location>
</feature>
<evidence type="ECO:0000256" key="1">
    <source>
        <dbReference type="ARBA" id="ARBA00004141"/>
    </source>
</evidence>
<accession>A0ABM1T961</accession>
<evidence type="ECO:0000313" key="12">
    <source>
        <dbReference type="RefSeq" id="XP_022252415.1"/>
    </source>
</evidence>
<comment type="similarity">
    <text evidence="2 6">Belongs to the anoctamin family.</text>
</comment>
<keyword evidence="5 6" id="KW-0472">Membrane</keyword>
<feature type="compositionally biased region" description="Low complexity" evidence="7">
    <location>
        <begin position="1001"/>
        <end position="1013"/>
    </location>
</feature>
<reference evidence="10 11" key="1">
    <citation type="submission" date="2025-05" db="UniProtKB">
        <authorList>
            <consortium name="RefSeq"/>
        </authorList>
    </citation>
    <scope>IDENTIFICATION</scope>
    <source>
        <tissue evidence="10 11">Muscle</tissue>
    </source>
</reference>
<dbReference type="RefSeq" id="XP_022252417.1">
    <property type="nucleotide sequence ID" value="XM_022396709.1"/>
</dbReference>
<dbReference type="InterPro" id="IPR049452">
    <property type="entry name" value="Anoctamin_TM"/>
</dbReference>
<feature type="transmembrane region" description="Helical" evidence="6">
    <location>
        <begin position="393"/>
        <end position="418"/>
    </location>
</feature>
<feature type="region of interest" description="Disordered" evidence="7">
    <location>
        <begin position="761"/>
        <end position="782"/>
    </location>
</feature>
<evidence type="ECO:0000313" key="14">
    <source>
        <dbReference type="RefSeq" id="XP_022252417.1"/>
    </source>
</evidence>
<gene>
    <name evidence="10 11 12 13 14" type="primary">LOC106468364</name>
</gene>
<dbReference type="RefSeq" id="XP_022252414.1">
    <property type="nucleotide sequence ID" value="XM_022396706.1"/>
</dbReference>
<feature type="compositionally biased region" description="Basic and acidic residues" evidence="7">
    <location>
        <begin position="869"/>
        <end position="898"/>
    </location>
</feature>
<dbReference type="RefSeq" id="XP_022252413.1">
    <property type="nucleotide sequence ID" value="XM_022396705.1"/>
</dbReference>
<evidence type="ECO:0000256" key="3">
    <source>
        <dbReference type="ARBA" id="ARBA00022692"/>
    </source>
</evidence>
<dbReference type="InterPro" id="IPR007632">
    <property type="entry name" value="Anoctamin"/>
</dbReference>
<sequence length="1098" mass="124738">MLRRQRTAPLEYYDLCRDELGEDSSQINTAENKGLEMKFTSSSDDLHRLKRRIVEQSDSEKLSHKAKLSLSIASQLIGKRLSSSRQLLAAGQVWKHTVPSHDCDIVMTFPTNASESTLVWLLTKLKTCVPDISVEVRHHRYSGVYVFYFTAPYENLLKGAEQLKLRKQLKPVFGGGMKEFVFEEQDFFENVEDSVNFFSSQERQSIILHFIYSLRAEKGDHFHNIQFVEGQSIIPKCLATGIVSQVLPLHNGETLTKLKKTWVQAFFRYQPLDDVCGYFGVKIAIYFAWLGHYTKALTIPAAFGFFLWMCYYGQDQASEDLCFVVFALFNVLWATLYLELWKRTCAEHAYCWGTLDSQSELLLEPRPLFLGPLQQSKVTGRLEPTYPAWKRNLFRYCVSLPIIAFFLLVVFVVMFLIFELQTWWDKKIRQFDYPFWLTFLPKIFLALVINVLDSVYYRIAHWLNDKENYRLEETFQNHLIIKLVLFQFFNSFLSLFYIAFYLQDMEKLKEQLAVLLITRQVVGNIKESLLPFLSESLKLAKLGARSVSTPKTNEQKTIPETRSLKTDEHEVSDGYTQEDEKSEVSLKNKLTQAEVESSMYKYEGTFEDYLEMFIQFGYVVLFSSAFPLAAFCALLNNVIEIRSDAFKLCMIFQRPFGQRCENIGSWQDAMELMGVIAVIVNCALIGMSGQVQRMFPSMSTSGTIMLIIVLEHIILALKFGIAYAIPDVPHWVATEMAKVEFQRREASKRLQSSAALPDKDQAENLLRSSSVPESDEERATSAQEIVDLSQSAVSSQTIIQQDHKYTNTVQPNVEDATCQTDFLISQSVQTVLEKRRTVTFCGDGHSEKVADDGEKTTGPVSALLSNDSESDHNHKDVEEKDQKASLHQEVDEKEKSVDDSQLSSTHTLSHRTKVTRAPPPCGPELQPGSPVLLVKRKEKLGKKENISSDSSITSQQKNVELEELPVLPPETQETQGKEKSGRHKFSLSHLRLIKKSESQDSDSSSPSPSTGPSVGEKTHSSPSKIVNGRKSLKFPSLKRKKQPLPHSSSLDVHGTWTTGHSEQDPDISGPLRVSSPKDNKTFVFPSDRDGKSEAVKLS</sequence>
<organism evidence="9 14">
    <name type="scientific">Limulus polyphemus</name>
    <name type="common">Atlantic horseshoe crab</name>
    <dbReference type="NCBI Taxonomy" id="6850"/>
    <lineage>
        <taxon>Eukaryota</taxon>
        <taxon>Metazoa</taxon>
        <taxon>Ecdysozoa</taxon>
        <taxon>Arthropoda</taxon>
        <taxon>Chelicerata</taxon>
        <taxon>Merostomata</taxon>
        <taxon>Xiphosura</taxon>
        <taxon>Limulidae</taxon>
        <taxon>Limulus</taxon>
    </lineage>
</organism>
<feature type="compositionally biased region" description="Polar residues" evidence="7">
    <location>
        <begin position="1045"/>
        <end position="1060"/>
    </location>
</feature>
<feature type="transmembrane region" description="Helical" evidence="6">
    <location>
        <begin position="439"/>
        <end position="459"/>
    </location>
</feature>
<dbReference type="Proteomes" id="UP000694941">
    <property type="component" value="Unplaced"/>
</dbReference>
<feature type="transmembrane region" description="Helical" evidence="6">
    <location>
        <begin position="479"/>
        <end position="502"/>
    </location>
</feature>
<protein>
    <recommendedName>
        <fullName evidence="6">Anoctamin</fullName>
    </recommendedName>
</protein>
<feature type="compositionally biased region" description="Polar residues" evidence="7">
    <location>
        <begin position="947"/>
        <end position="958"/>
    </location>
</feature>
<keyword evidence="9" id="KW-1185">Reference proteome</keyword>
<feature type="transmembrane region" description="Helical" evidence="6">
    <location>
        <begin position="616"/>
        <end position="639"/>
    </location>
</feature>
<feature type="compositionally biased region" description="Basic and acidic residues" evidence="7">
    <location>
        <begin position="553"/>
        <end position="580"/>
    </location>
</feature>
<evidence type="ECO:0000313" key="13">
    <source>
        <dbReference type="RefSeq" id="XP_022252416.1"/>
    </source>
</evidence>
<feature type="compositionally biased region" description="Basic and acidic residues" evidence="7">
    <location>
        <begin position="1075"/>
        <end position="1098"/>
    </location>
</feature>
<evidence type="ECO:0000256" key="6">
    <source>
        <dbReference type="RuleBase" id="RU280814"/>
    </source>
</evidence>
<evidence type="ECO:0000313" key="11">
    <source>
        <dbReference type="RefSeq" id="XP_022252414.1"/>
    </source>
</evidence>
<feature type="domain" description="Anoctamin transmembrane" evidence="8">
    <location>
        <begin position="275"/>
        <end position="738"/>
    </location>
</feature>
<comment type="subcellular location">
    <subcellularLocation>
        <location evidence="1 6">Membrane</location>
        <topology evidence="1 6">Multi-pass membrane protein</topology>
    </subcellularLocation>
</comment>
<dbReference type="RefSeq" id="XP_022252416.1">
    <property type="nucleotide sequence ID" value="XM_022396708.1"/>
</dbReference>
<evidence type="ECO:0000313" key="9">
    <source>
        <dbReference type="Proteomes" id="UP000694941"/>
    </source>
</evidence>
<keyword evidence="4 6" id="KW-1133">Transmembrane helix</keyword>
<dbReference type="GeneID" id="106468364"/>
<feature type="region of interest" description="Disordered" evidence="7">
    <location>
        <begin position="548"/>
        <end position="580"/>
    </location>
</feature>
<evidence type="ECO:0000259" key="8">
    <source>
        <dbReference type="Pfam" id="PF04547"/>
    </source>
</evidence>
<comment type="caution">
    <text evidence="6">Lacks conserved residue(s) required for the propagation of feature annotation.</text>
</comment>
<evidence type="ECO:0000256" key="5">
    <source>
        <dbReference type="ARBA" id="ARBA00023136"/>
    </source>
</evidence>